<gene>
    <name evidence="1" type="ORF">GCA01S_012_00490</name>
</gene>
<dbReference type="EMBL" id="BAWO01000012">
    <property type="protein sequence ID" value="GAJ39119.1"/>
    <property type="molecule type" value="Genomic_DNA"/>
</dbReference>
<dbReference type="AlphaFoldDB" id="A0A023DCV0"/>
<organism evidence="1 2">
    <name type="scientific">Parageobacillus caldoxylosilyticus NBRC 107762</name>
    <dbReference type="NCBI Taxonomy" id="1220594"/>
    <lineage>
        <taxon>Bacteria</taxon>
        <taxon>Bacillati</taxon>
        <taxon>Bacillota</taxon>
        <taxon>Bacilli</taxon>
        <taxon>Bacillales</taxon>
        <taxon>Anoxybacillaceae</taxon>
        <taxon>Saccharococcus</taxon>
    </lineage>
</organism>
<keyword evidence="2" id="KW-1185">Reference proteome</keyword>
<protein>
    <submittedName>
        <fullName evidence="1">Uncharacterized protein</fullName>
    </submittedName>
</protein>
<dbReference type="GeneID" id="301193512"/>
<name>A0A023DCV0_9BACL</name>
<evidence type="ECO:0000313" key="1">
    <source>
        <dbReference type="EMBL" id="GAJ39119.1"/>
    </source>
</evidence>
<evidence type="ECO:0000313" key="2">
    <source>
        <dbReference type="Proteomes" id="UP000023561"/>
    </source>
</evidence>
<comment type="caution">
    <text evidence="1">The sequence shown here is derived from an EMBL/GenBank/DDBJ whole genome shotgun (WGS) entry which is preliminary data.</text>
</comment>
<proteinExistence type="predicted"/>
<accession>A0A023DCV0</accession>
<sequence>MIEESYGHWHLDYYQEQTGFYTSATGFWNDDEGNWEVFFNEFDNNKLAELFGTTYEIDKDFGALIFKARNYDEAHKKFIQWVEDILLPLLDI</sequence>
<dbReference type="OrthoDB" id="2854646at2"/>
<reference evidence="1 2" key="1">
    <citation type="submission" date="2014-04" db="EMBL/GenBank/DDBJ databases">
        <title>Whole genome shotgun sequence of Geobacillus caldoxylosilyticus NBRC 107762.</title>
        <authorList>
            <person name="Hosoyama A."/>
            <person name="Hosoyama Y."/>
            <person name="Katano-Makiyama Y."/>
            <person name="Tsuchikane K."/>
            <person name="Ohji S."/>
            <person name="Ichikawa N."/>
            <person name="Yamazoe A."/>
            <person name="Fujita N."/>
        </authorList>
    </citation>
    <scope>NUCLEOTIDE SEQUENCE [LARGE SCALE GENOMIC DNA]</scope>
    <source>
        <strain evidence="1 2">NBRC 107762</strain>
    </source>
</reference>
<dbReference type="Proteomes" id="UP000023561">
    <property type="component" value="Unassembled WGS sequence"/>
</dbReference>
<dbReference type="RefSeq" id="WP_017434849.1">
    <property type="nucleotide sequence ID" value="NZ_BAWO01000012.1"/>
</dbReference>